<dbReference type="Proteomes" id="UP000000709">
    <property type="component" value="Unassembled WGS sequence"/>
</dbReference>
<feature type="region of interest" description="Disordered" evidence="1">
    <location>
        <begin position="1"/>
        <end position="42"/>
    </location>
</feature>
<gene>
    <name evidence="2" type="ORF">SPAPADRAFT_59466</name>
</gene>
<evidence type="ECO:0000313" key="3">
    <source>
        <dbReference type="Proteomes" id="UP000000709"/>
    </source>
</evidence>
<dbReference type="InParanoid" id="G3AJZ1"/>
<feature type="non-terminal residue" evidence="2">
    <location>
        <position position="1"/>
    </location>
</feature>
<dbReference type="HOGENOM" id="CLU_2801140_0_0_1"/>
<name>G3AJZ1_SPAPN</name>
<dbReference type="GeneID" id="18872928"/>
<accession>G3AJZ1</accession>
<dbReference type="AlphaFoldDB" id="G3AJZ1"/>
<keyword evidence="3" id="KW-1185">Reference proteome</keyword>
<dbReference type="RefSeq" id="XP_007373626.1">
    <property type="nucleotide sequence ID" value="XM_007373564.1"/>
</dbReference>
<proteinExistence type="predicted"/>
<sequence>STNVGNSGSSSSKPNQSQMNPGSGNAGNTLSMSQSPTTSSINSVIGYDNGATSWNAPVALIILINCII</sequence>
<organism evidence="3">
    <name type="scientific">Spathaspora passalidarum (strain NRRL Y-27907 / 11-Y1)</name>
    <dbReference type="NCBI Taxonomy" id="619300"/>
    <lineage>
        <taxon>Eukaryota</taxon>
        <taxon>Fungi</taxon>
        <taxon>Dikarya</taxon>
        <taxon>Ascomycota</taxon>
        <taxon>Saccharomycotina</taxon>
        <taxon>Pichiomycetes</taxon>
        <taxon>Debaryomycetaceae</taxon>
        <taxon>Spathaspora</taxon>
    </lineage>
</organism>
<reference evidence="2 3" key="1">
    <citation type="journal article" date="2011" name="Proc. Natl. Acad. Sci. U.S.A.">
        <title>Comparative genomics of xylose-fermenting fungi for enhanced biofuel production.</title>
        <authorList>
            <person name="Wohlbach D.J."/>
            <person name="Kuo A."/>
            <person name="Sato T.K."/>
            <person name="Potts K.M."/>
            <person name="Salamov A.A."/>
            <person name="LaButti K.M."/>
            <person name="Sun H."/>
            <person name="Clum A."/>
            <person name="Pangilinan J.L."/>
            <person name="Lindquist E.A."/>
            <person name="Lucas S."/>
            <person name="Lapidus A."/>
            <person name="Jin M."/>
            <person name="Gunawan C."/>
            <person name="Balan V."/>
            <person name="Dale B.E."/>
            <person name="Jeffries T.W."/>
            <person name="Zinkel R."/>
            <person name="Barry K.W."/>
            <person name="Grigoriev I.V."/>
            <person name="Gasch A.P."/>
        </authorList>
    </citation>
    <scope>NUCLEOTIDE SEQUENCE [LARGE SCALE GENOMIC DNA]</scope>
    <source>
        <strain evidence="3">NRRL Y-27907 / 11-Y1</strain>
    </source>
</reference>
<dbReference type="KEGG" id="spaa:SPAPADRAFT_59466"/>
<feature type="compositionally biased region" description="Polar residues" evidence="1">
    <location>
        <begin position="22"/>
        <end position="42"/>
    </location>
</feature>
<feature type="compositionally biased region" description="Low complexity" evidence="1">
    <location>
        <begin position="1"/>
        <end position="21"/>
    </location>
</feature>
<protein>
    <submittedName>
        <fullName evidence="2">Uncharacterized protein</fullName>
    </submittedName>
</protein>
<dbReference type="EMBL" id="GL996500">
    <property type="protein sequence ID" value="EGW34042.1"/>
    <property type="molecule type" value="Genomic_DNA"/>
</dbReference>
<evidence type="ECO:0000313" key="2">
    <source>
        <dbReference type="EMBL" id="EGW34042.1"/>
    </source>
</evidence>
<evidence type="ECO:0000256" key="1">
    <source>
        <dbReference type="SAM" id="MobiDB-lite"/>
    </source>
</evidence>